<dbReference type="PRINTS" id="PR01243">
    <property type="entry name" value="NUCDPKINASE"/>
</dbReference>
<comment type="catalytic activity">
    <reaction evidence="11">
        <text>a ribonucleoside 5'-diphosphate + ATP = a ribonucleoside 5'-triphosphate + ADP</text>
        <dbReference type="Rhea" id="RHEA:18113"/>
        <dbReference type="ChEBI" id="CHEBI:30616"/>
        <dbReference type="ChEBI" id="CHEBI:57930"/>
        <dbReference type="ChEBI" id="CHEBI:61557"/>
        <dbReference type="ChEBI" id="CHEBI:456216"/>
        <dbReference type="EC" id="2.7.4.6"/>
    </reaction>
</comment>
<reference evidence="16" key="1">
    <citation type="submission" date="2021-03" db="EMBL/GenBank/DDBJ databases">
        <title>Antimicrobial resistance genes in bacteria isolated from Japanese honey, and their potential for conferring macrolide and lincosamide resistance in the American foulbrood pathogen Paenibacillus larvae.</title>
        <authorList>
            <person name="Okamoto M."/>
            <person name="Kumagai M."/>
            <person name="Kanamori H."/>
            <person name="Takamatsu D."/>
        </authorList>
    </citation>
    <scope>NUCLEOTIDE SEQUENCE</scope>
    <source>
        <strain evidence="16">J40TS1</strain>
    </source>
</reference>
<dbReference type="CDD" id="cd04413">
    <property type="entry name" value="NDPk_I"/>
    <property type="match status" value="1"/>
</dbReference>
<keyword evidence="5 11" id="KW-0547">Nucleotide-binding</keyword>
<keyword evidence="6 11" id="KW-0418">Kinase</keyword>
<keyword evidence="11" id="KW-0963">Cytoplasm</keyword>
<dbReference type="EC" id="2.7.4.6" evidence="11 14"/>
<dbReference type="GO" id="GO:0005524">
    <property type="term" value="F:ATP binding"/>
    <property type="evidence" value="ECO:0007669"/>
    <property type="project" value="UniProtKB-UniRule"/>
</dbReference>
<evidence type="ECO:0000256" key="5">
    <source>
        <dbReference type="ARBA" id="ARBA00022741"/>
    </source>
</evidence>
<comment type="catalytic activity">
    <reaction evidence="10">
        <text>dZDP + ATP = dZTP + ADP</text>
        <dbReference type="Rhea" id="RHEA:67644"/>
        <dbReference type="ChEBI" id="CHEBI:30616"/>
        <dbReference type="ChEBI" id="CHEBI:172929"/>
        <dbReference type="ChEBI" id="CHEBI:172931"/>
        <dbReference type="ChEBI" id="CHEBI:456216"/>
    </reaction>
</comment>
<dbReference type="GO" id="GO:0006183">
    <property type="term" value="P:GTP biosynthetic process"/>
    <property type="evidence" value="ECO:0007669"/>
    <property type="project" value="UniProtKB-UniRule"/>
</dbReference>
<feature type="binding site" evidence="11 12">
    <location>
        <position position="102"/>
    </location>
    <ligand>
        <name>ATP</name>
        <dbReference type="ChEBI" id="CHEBI:30616"/>
    </ligand>
</feature>
<name>A0A919YMG4_9BACL</name>
<comment type="function">
    <text evidence="9">(Microbial infection) Catalyzes the phosphorylation of dZDP to dZTP, when the bacterium is infected by a phage that produces the substrate for the synthesis of dZTP (2- amino-2'-deoxyadenosine 5'-triphosphate), which is then used by the phage as a DNA polymerase substrate.</text>
</comment>
<evidence type="ECO:0000313" key="16">
    <source>
        <dbReference type="EMBL" id="GIP17162.1"/>
    </source>
</evidence>
<dbReference type="AlphaFoldDB" id="A0A919YMG4"/>
<evidence type="ECO:0000259" key="15">
    <source>
        <dbReference type="SMART" id="SM00562"/>
    </source>
</evidence>
<keyword evidence="4 11" id="KW-0808">Transferase</keyword>
<organism evidence="16 17">
    <name type="scientific">Paenibacillus montaniterrae</name>
    <dbReference type="NCBI Taxonomy" id="429341"/>
    <lineage>
        <taxon>Bacteria</taxon>
        <taxon>Bacillati</taxon>
        <taxon>Bacillota</taxon>
        <taxon>Bacilli</taxon>
        <taxon>Bacillales</taxon>
        <taxon>Paenibacillaceae</taxon>
        <taxon>Paenibacillus</taxon>
    </lineage>
</organism>
<keyword evidence="11" id="KW-0460">Magnesium</keyword>
<keyword evidence="7 11" id="KW-0067">ATP-binding</keyword>
<dbReference type="Gene3D" id="3.30.70.141">
    <property type="entry name" value="Nucleoside diphosphate kinase-like domain"/>
    <property type="match status" value="1"/>
</dbReference>
<comment type="similarity">
    <text evidence="2 11 12 13">Belongs to the NDK family.</text>
</comment>
<dbReference type="Pfam" id="PF00334">
    <property type="entry name" value="NDK"/>
    <property type="match status" value="1"/>
</dbReference>
<proteinExistence type="inferred from homology"/>
<dbReference type="InterPro" id="IPR034907">
    <property type="entry name" value="NDK-like_dom"/>
</dbReference>
<dbReference type="FunFam" id="3.30.70.141:FF:000002">
    <property type="entry name" value="Nucleoside diphosphate kinase"/>
    <property type="match status" value="1"/>
</dbReference>
<keyword evidence="11" id="KW-0479">Metal-binding</keyword>
<evidence type="ECO:0000256" key="4">
    <source>
        <dbReference type="ARBA" id="ARBA00022679"/>
    </source>
</evidence>
<dbReference type="InterPro" id="IPR023005">
    <property type="entry name" value="Nucleoside_diP_kinase_AS"/>
</dbReference>
<dbReference type="SMART" id="SM00562">
    <property type="entry name" value="NDK"/>
    <property type="match status" value="1"/>
</dbReference>
<evidence type="ECO:0000313" key="17">
    <source>
        <dbReference type="Proteomes" id="UP000683139"/>
    </source>
</evidence>
<comment type="caution">
    <text evidence="16">The sequence shown here is derived from an EMBL/GenBank/DDBJ whole genome shotgun (WGS) entry which is preliminary data.</text>
</comment>
<feature type="binding site" evidence="11 12">
    <location>
        <position position="91"/>
    </location>
    <ligand>
        <name>ATP</name>
        <dbReference type="ChEBI" id="CHEBI:30616"/>
    </ligand>
</feature>
<evidence type="ECO:0000256" key="6">
    <source>
        <dbReference type="ARBA" id="ARBA00022777"/>
    </source>
</evidence>
<dbReference type="GO" id="GO:0006241">
    <property type="term" value="P:CTP biosynthetic process"/>
    <property type="evidence" value="ECO:0007669"/>
    <property type="project" value="UniProtKB-UniRule"/>
</dbReference>
<dbReference type="NCBIfam" id="NF001908">
    <property type="entry name" value="PRK00668.1"/>
    <property type="match status" value="1"/>
</dbReference>
<dbReference type="GO" id="GO:0046872">
    <property type="term" value="F:metal ion binding"/>
    <property type="evidence" value="ECO:0007669"/>
    <property type="project" value="UniProtKB-KW"/>
</dbReference>
<evidence type="ECO:0000256" key="14">
    <source>
        <dbReference type="RuleBase" id="RU004013"/>
    </source>
</evidence>
<dbReference type="EMBL" id="BOSE01000005">
    <property type="protein sequence ID" value="GIP17162.1"/>
    <property type="molecule type" value="Genomic_DNA"/>
</dbReference>
<evidence type="ECO:0000256" key="7">
    <source>
        <dbReference type="ARBA" id="ARBA00022840"/>
    </source>
</evidence>
<feature type="binding site" evidence="11 12">
    <location>
        <position position="85"/>
    </location>
    <ligand>
        <name>ATP</name>
        <dbReference type="ChEBI" id="CHEBI:30616"/>
    </ligand>
</feature>
<comment type="cofactor">
    <cofactor evidence="1 11">
        <name>Mg(2+)</name>
        <dbReference type="ChEBI" id="CHEBI:18420"/>
    </cofactor>
</comment>
<evidence type="ECO:0000256" key="2">
    <source>
        <dbReference type="ARBA" id="ARBA00008142"/>
    </source>
</evidence>
<evidence type="ECO:0000256" key="1">
    <source>
        <dbReference type="ARBA" id="ARBA00001946"/>
    </source>
</evidence>
<dbReference type="HAMAP" id="MF_00451">
    <property type="entry name" value="NDP_kinase"/>
    <property type="match status" value="1"/>
</dbReference>
<evidence type="ECO:0000256" key="9">
    <source>
        <dbReference type="ARBA" id="ARBA00024802"/>
    </source>
</evidence>
<evidence type="ECO:0000256" key="3">
    <source>
        <dbReference type="ARBA" id="ARBA00022553"/>
    </source>
</evidence>
<dbReference type="SUPFAM" id="SSF54919">
    <property type="entry name" value="Nucleoside diphosphate kinase, NDK"/>
    <property type="match status" value="1"/>
</dbReference>
<keyword evidence="17" id="KW-1185">Reference proteome</keyword>
<dbReference type="GO" id="GO:0006228">
    <property type="term" value="P:UTP biosynthetic process"/>
    <property type="evidence" value="ECO:0007669"/>
    <property type="project" value="UniProtKB-UniRule"/>
</dbReference>
<sequence length="132" mass="14791">MERTFVMIKPDGVRRGLIGKIVTRFEEKGFKIAEARLMTIDEQLASVHYAHLQSKPFFGELVEYITSGPVFAMILEGHEAVRNARTLIGFTNPIEATAGTIRGDYALIVDYNVIHGSDSVENAEIEIERFFG</sequence>
<feature type="active site" description="Pros-phosphohistidine intermediate" evidence="11 12">
    <location>
        <position position="115"/>
    </location>
</feature>
<feature type="binding site" evidence="11 12">
    <location>
        <position position="9"/>
    </location>
    <ligand>
        <name>ATP</name>
        <dbReference type="ChEBI" id="CHEBI:30616"/>
    </ligand>
</feature>
<evidence type="ECO:0000256" key="11">
    <source>
        <dbReference type="HAMAP-Rule" id="MF_00451"/>
    </source>
</evidence>
<comment type="subcellular location">
    <subcellularLocation>
        <location evidence="11">Cytoplasm</location>
    </subcellularLocation>
</comment>
<evidence type="ECO:0000256" key="10">
    <source>
        <dbReference type="ARBA" id="ARBA00047945"/>
    </source>
</evidence>
<accession>A0A919YMG4</accession>
<dbReference type="PANTHER" id="PTHR11349">
    <property type="entry name" value="NUCLEOSIDE DIPHOSPHATE KINASE"/>
    <property type="match status" value="1"/>
</dbReference>
<feature type="binding site" evidence="11 12">
    <location>
        <position position="112"/>
    </location>
    <ligand>
        <name>ATP</name>
        <dbReference type="ChEBI" id="CHEBI:30616"/>
    </ligand>
</feature>
<protein>
    <recommendedName>
        <fullName evidence="11 14">Nucleoside diphosphate kinase</fullName>
        <shortName evidence="11">NDK</shortName>
        <shortName evidence="11">NDP kinase</shortName>
        <ecNumber evidence="11 14">2.7.4.6</ecNumber>
    </recommendedName>
    <alternativeName>
        <fullName evidence="11">Nucleoside-2-P kinase</fullName>
    </alternativeName>
</protein>
<dbReference type="GO" id="GO:0004550">
    <property type="term" value="F:nucleoside diphosphate kinase activity"/>
    <property type="evidence" value="ECO:0007669"/>
    <property type="project" value="UniProtKB-UniRule"/>
</dbReference>
<evidence type="ECO:0000256" key="12">
    <source>
        <dbReference type="PROSITE-ProRule" id="PRU00706"/>
    </source>
</evidence>
<keyword evidence="3 11" id="KW-0597">Phosphoprotein</keyword>
<feature type="domain" description="Nucleoside diphosphate kinase-like" evidence="15">
    <location>
        <begin position="1"/>
        <end position="132"/>
    </location>
</feature>
<comment type="subunit">
    <text evidence="11">Homotetramer.</text>
</comment>
<keyword evidence="8 11" id="KW-0546">Nucleotide metabolism</keyword>
<comment type="function">
    <text evidence="11">Major role in the synthesis of nucleoside triphosphates other than ATP. The ATP gamma phosphate is transferred to the NDP beta phosphate via a ping-pong mechanism, using a phosphorylated active-site intermediate.</text>
</comment>
<dbReference type="InterPro" id="IPR001564">
    <property type="entry name" value="Nucleoside_diP_kinase"/>
</dbReference>
<evidence type="ECO:0000256" key="13">
    <source>
        <dbReference type="RuleBase" id="RU004011"/>
    </source>
</evidence>
<dbReference type="InterPro" id="IPR036850">
    <property type="entry name" value="NDK-like_dom_sf"/>
</dbReference>
<comment type="catalytic activity">
    <reaction evidence="11 14">
        <text>a 2'-deoxyribonucleoside 5'-diphosphate + ATP = a 2'-deoxyribonucleoside 5'-triphosphate + ADP</text>
        <dbReference type="Rhea" id="RHEA:44640"/>
        <dbReference type="ChEBI" id="CHEBI:30616"/>
        <dbReference type="ChEBI" id="CHEBI:61560"/>
        <dbReference type="ChEBI" id="CHEBI:73316"/>
        <dbReference type="ChEBI" id="CHEBI:456216"/>
        <dbReference type="EC" id="2.7.4.6"/>
    </reaction>
</comment>
<evidence type="ECO:0000256" key="8">
    <source>
        <dbReference type="ARBA" id="ARBA00023080"/>
    </source>
</evidence>
<feature type="binding site" evidence="11 12">
    <location>
        <position position="57"/>
    </location>
    <ligand>
        <name>ATP</name>
        <dbReference type="ChEBI" id="CHEBI:30616"/>
    </ligand>
</feature>
<dbReference type="PROSITE" id="PS00469">
    <property type="entry name" value="NDPK"/>
    <property type="match status" value="1"/>
</dbReference>
<gene>
    <name evidence="16" type="primary">ndk_2</name>
    <name evidence="11" type="synonym">ndk</name>
    <name evidence="16" type="ORF">J40TS1_28040</name>
</gene>
<dbReference type="Proteomes" id="UP000683139">
    <property type="component" value="Unassembled WGS sequence"/>
</dbReference>
<dbReference type="PROSITE" id="PS51374">
    <property type="entry name" value="NDPK_LIKE"/>
    <property type="match status" value="1"/>
</dbReference>
<dbReference type="GO" id="GO:0005737">
    <property type="term" value="C:cytoplasm"/>
    <property type="evidence" value="ECO:0007669"/>
    <property type="project" value="UniProtKB-SubCell"/>
</dbReference>